<dbReference type="PANTHER" id="PTHR38701">
    <property type="entry name" value="CHROMOSOME 8, WHOLE GENOME SHOTGUN SEQUENCE"/>
    <property type="match status" value="1"/>
</dbReference>
<feature type="compositionally biased region" description="Polar residues" evidence="2">
    <location>
        <begin position="608"/>
        <end position="618"/>
    </location>
</feature>
<gene>
    <name evidence="3" type="ORF">S40285_06188</name>
</gene>
<feature type="region of interest" description="Disordered" evidence="2">
    <location>
        <begin position="1"/>
        <end position="562"/>
    </location>
</feature>
<feature type="region of interest" description="Disordered" evidence="2">
    <location>
        <begin position="603"/>
        <end position="674"/>
    </location>
</feature>
<evidence type="ECO:0000313" key="4">
    <source>
        <dbReference type="Proteomes" id="UP000028524"/>
    </source>
</evidence>
<feature type="compositionally biased region" description="Low complexity" evidence="2">
    <location>
        <begin position="375"/>
        <end position="386"/>
    </location>
</feature>
<dbReference type="HOGENOM" id="CLU_012103_0_1_1"/>
<feature type="compositionally biased region" description="Polar residues" evidence="2">
    <location>
        <begin position="134"/>
        <end position="151"/>
    </location>
</feature>
<dbReference type="InParanoid" id="A0A084QA55"/>
<keyword evidence="1" id="KW-0175">Coiled coil</keyword>
<feature type="compositionally biased region" description="Polar residues" evidence="2">
    <location>
        <begin position="430"/>
        <end position="445"/>
    </location>
</feature>
<dbReference type="EMBL" id="KL660885">
    <property type="protein sequence ID" value="KFA60840.1"/>
    <property type="molecule type" value="Genomic_DNA"/>
</dbReference>
<feature type="coiled-coil region" evidence="1">
    <location>
        <begin position="564"/>
        <end position="598"/>
    </location>
</feature>
<feature type="region of interest" description="Disordered" evidence="2">
    <location>
        <begin position="750"/>
        <end position="793"/>
    </location>
</feature>
<dbReference type="OMA" id="EYSVHVN"/>
<evidence type="ECO:0000313" key="3">
    <source>
        <dbReference type="EMBL" id="KFA60840.1"/>
    </source>
</evidence>
<feature type="compositionally biased region" description="Polar residues" evidence="2">
    <location>
        <begin position="195"/>
        <end position="207"/>
    </location>
</feature>
<sequence length="793" mass="84648">MPVQPPAGAWLQQRGTPVARAMPAGITPKFTTADPPPRQVGRAATPTMHPIDQTSITTARSRSSRPSSRLSQHSTATAPTAASKRRAAIYTPPPPPTPPPTTRLLFNAGPRQSPTAAAVSAAARPPLRTKDRNQNVPALTATRTKVTSSASRMPVGERPRQPQLSAAAAKAVNRTPLTPKIAPKGLPVVTPLGRRTQNPSVAASQTYTKEDGAATTPVAGSGGPFLNNNITPRSGHRQSRVDSTNTTPSGTPNPERNSDGFEAGRISGAASMAYDGARQASPPEIQSDSSDSKFFYASDARNPQQAQQRPPPTLPHKPTTFFYANAASVNDGKRRLSPPTHTPFTALSPTTEPSASKFFYANGTPDLAPKAAFATSGSNSTISSTSRAPAKRPSTSHSGIGVPTSLPQRPLSPIKVSATPMAQPMRNSAVPPSQQNRSQVSSPQPTLAPVTAARSRGVTIETGPKPARGHVRGGSVPMIDPLPGPRLTFPTSASPEPTSPPLSPGLSQPAMTMASILQAVEDLADNDESASGDAQTEPQSPTKSIHSSDAISELVANARRERKVQDLEITNASLEAINRTLERQLRKQTAELRRYRRLSRSGHISLASMPSSRVTSAAMTEPPEDLSDLEEEEESYMSEEEPDSLDDSDLSDEDSVSAVDPLSPSAKLVARRKRDEKRLQLDLSKHQELLIDSQKMNQSLKRCLDWTEVLIKEGQKALEYRVRVSDVELGGHVLAPPDEEEEDVSFVADKTHAEDASARLDRDSEPAETSLEPPWTKGPQDRDSGIELPTDSG</sequence>
<dbReference type="PANTHER" id="PTHR38701:SF1">
    <property type="entry name" value="UP-REGULATED DURING SEPTATION PROTEIN 1 DOMAIN-CONTAINING PROTEIN"/>
    <property type="match status" value="1"/>
</dbReference>
<feature type="compositionally biased region" description="Pro residues" evidence="2">
    <location>
        <begin position="91"/>
        <end position="101"/>
    </location>
</feature>
<dbReference type="OrthoDB" id="2555519at2759"/>
<feature type="compositionally biased region" description="Low complexity" evidence="2">
    <location>
        <begin position="54"/>
        <end position="75"/>
    </location>
</feature>
<feature type="compositionally biased region" description="Low complexity" evidence="2">
    <location>
        <begin position="243"/>
        <end position="254"/>
    </location>
</feature>
<name>A0A084QA55_STAC4</name>
<dbReference type="AlphaFoldDB" id="A0A084QA55"/>
<keyword evidence="4" id="KW-1185">Reference proteome</keyword>
<dbReference type="Proteomes" id="UP000028524">
    <property type="component" value="Unassembled WGS sequence"/>
</dbReference>
<accession>A0A084QA55</accession>
<proteinExistence type="predicted"/>
<protein>
    <submittedName>
        <fullName evidence="3">Uncharacterized protein</fullName>
    </submittedName>
</protein>
<evidence type="ECO:0000256" key="2">
    <source>
        <dbReference type="SAM" id="MobiDB-lite"/>
    </source>
</evidence>
<feature type="compositionally biased region" description="Basic and acidic residues" evidence="2">
    <location>
        <begin position="750"/>
        <end position="765"/>
    </location>
</feature>
<feature type="compositionally biased region" description="Polar residues" evidence="2">
    <location>
        <begin position="342"/>
        <end position="354"/>
    </location>
</feature>
<feature type="compositionally biased region" description="Acidic residues" evidence="2">
    <location>
        <begin position="622"/>
        <end position="655"/>
    </location>
</feature>
<reference evidence="3 4" key="1">
    <citation type="journal article" date="2014" name="BMC Genomics">
        <title>Comparative genome sequencing reveals chemotype-specific gene clusters in the toxigenic black mold Stachybotrys.</title>
        <authorList>
            <person name="Semeiks J."/>
            <person name="Borek D."/>
            <person name="Otwinowski Z."/>
            <person name="Grishin N.V."/>
        </authorList>
    </citation>
    <scope>NUCLEOTIDE SEQUENCE [LARGE SCALE GENOMIC DNA]</scope>
    <source>
        <strain evidence="3 4">IBT 40285</strain>
    </source>
</reference>
<dbReference type="STRING" id="1283841.A0A084QA55"/>
<feature type="compositionally biased region" description="Polar residues" evidence="2">
    <location>
        <begin position="532"/>
        <end position="550"/>
    </location>
</feature>
<organism evidence="3 4">
    <name type="scientific">Stachybotrys chlorohalonatus (strain IBT 40285)</name>
    <dbReference type="NCBI Taxonomy" id="1283841"/>
    <lineage>
        <taxon>Eukaryota</taxon>
        <taxon>Fungi</taxon>
        <taxon>Dikarya</taxon>
        <taxon>Ascomycota</taxon>
        <taxon>Pezizomycotina</taxon>
        <taxon>Sordariomycetes</taxon>
        <taxon>Hypocreomycetidae</taxon>
        <taxon>Hypocreales</taxon>
        <taxon>Stachybotryaceae</taxon>
        <taxon>Stachybotrys</taxon>
    </lineage>
</organism>
<evidence type="ECO:0000256" key="1">
    <source>
        <dbReference type="SAM" id="Coils"/>
    </source>
</evidence>